<keyword evidence="2" id="KW-1185">Reference proteome</keyword>
<keyword evidence="1" id="KW-0808">Transferase</keyword>
<evidence type="ECO:0000313" key="2">
    <source>
        <dbReference type="Proteomes" id="UP000198211"/>
    </source>
</evidence>
<evidence type="ECO:0000313" key="1">
    <source>
        <dbReference type="EMBL" id="OWY99349.1"/>
    </source>
</evidence>
<dbReference type="EMBL" id="NBNE01008568">
    <property type="protein sequence ID" value="OWY99349.1"/>
    <property type="molecule type" value="Genomic_DNA"/>
</dbReference>
<accession>A0A225V4L3</accession>
<keyword evidence="1" id="KW-0418">Kinase</keyword>
<dbReference type="Proteomes" id="UP000198211">
    <property type="component" value="Unassembled WGS sequence"/>
</dbReference>
<comment type="caution">
    <text evidence="1">The sequence shown here is derived from an EMBL/GenBank/DDBJ whole genome shotgun (WGS) entry which is preliminary data.</text>
</comment>
<name>A0A225V4L3_9STRA</name>
<dbReference type="STRING" id="4795.A0A225V4L3"/>
<sequence>MEACHASQTTSNVPWGRNMLDVAVKFHVTRKQFLPRPQALENDKQWTMVEKSSAFEPSECIKFLDAIELIREFAEDELFQEHLRKMKEEPE</sequence>
<protein>
    <submittedName>
        <fullName evidence="1">TKL protein kinase</fullName>
    </submittedName>
</protein>
<proteinExistence type="predicted"/>
<gene>
    <name evidence="1" type="ORF">PHMEG_00029658</name>
</gene>
<organism evidence="1 2">
    <name type="scientific">Phytophthora megakarya</name>
    <dbReference type="NCBI Taxonomy" id="4795"/>
    <lineage>
        <taxon>Eukaryota</taxon>
        <taxon>Sar</taxon>
        <taxon>Stramenopiles</taxon>
        <taxon>Oomycota</taxon>
        <taxon>Peronosporomycetes</taxon>
        <taxon>Peronosporales</taxon>
        <taxon>Peronosporaceae</taxon>
        <taxon>Phytophthora</taxon>
    </lineage>
</organism>
<dbReference type="GO" id="GO:0016301">
    <property type="term" value="F:kinase activity"/>
    <property type="evidence" value="ECO:0007669"/>
    <property type="project" value="UniProtKB-KW"/>
</dbReference>
<dbReference type="AlphaFoldDB" id="A0A225V4L3"/>
<dbReference type="OrthoDB" id="166752at2759"/>
<reference evidence="2" key="1">
    <citation type="submission" date="2017-03" db="EMBL/GenBank/DDBJ databases">
        <title>Phytopthora megakarya and P. palmivora, two closely related causual agents of cacao black pod achieved similar genome size and gene model numbers by different mechanisms.</title>
        <authorList>
            <person name="Ali S."/>
            <person name="Shao J."/>
            <person name="Larry D.J."/>
            <person name="Kronmiller B."/>
            <person name="Shen D."/>
            <person name="Strem M.D."/>
            <person name="Melnick R.L."/>
            <person name="Guiltinan M.J."/>
            <person name="Tyler B.M."/>
            <person name="Meinhardt L.W."/>
            <person name="Bailey B.A."/>
        </authorList>
    </citation>
    <scope>NUCLEOTIDE SEQUENCE [LARGE SCALE GENOMIC DNA]</scope>
    <source>
        <strain evidence="2">zdho120</strain>
    </source>
</reference>